<dbReference type="AlphaFoldDB" id="A0A4P7C1E9"/>
<dbReference type="SUPFAM" id="SSF47384">
    <property type="entry name" value="Homodimeric domain of signal transducing histidine kinase"/>
    <property type="match status" value="1"/>
</dbReference>
<evidence type="ECO:0000256" key="5">
    <source>
        <dbReference type="ARBA" id="ARBA00022679"/>
    </source>
</evidence>
<dbReference type="InterPro" id="IPR005467">
    <property type="entry name" value="His_kinase_dom"/>
</dbReference>
<sequence>MDAAAAIRRRSKPVRFTSLTQRFSVWFMAVSLLPILVIGYSLLRVFKTEMETMVAQQVSAIADKKADQIDKDLLERVLDARALSKLKTTRQAMVEFAQVFAQSGMEAAAYHQLDVHYHDYFQRLIDEANYCDLFLVSPQGAVVYSQLHKSDFASNLFTGPYSHSGLAQVSRQVLSTLESSISDFDYYPLSGDAIVAFIAAPVMQQNKLLGILALQINNVRLWQVLTDNVGLGASGETVVARSENAHTALVMAPLTHQSDAALKRKIPLHNPQLATAIGNAILGRRGSGIITDYRGVKVVAAWRYLPRMGWGMAVKTDVEEALAPVYRVRTFSLIILGLALFAALVGAVLLGRRIVMPLQNLSHSAQEIAAGNLQQRVPPAGQDELGQLAVSFNTMAAELSDRISQQKQAQRQLEAANKELESFSYSVSHDLRAPLRHIQGYAEMLTRASSGQLSAKAQQYLETITDASMEMGQLIDDLLTFSRISRIELYENRVILDELVQDAIRGLEIAMQGRNILWKIAPLPPALGDPSLLKQVFTNLLDNALKYSRQRDLAEIEIGCAGEENGQSILFVRDNGAGFDMQYAHKLFGVFQRLHRADEFEGTGIGLATVRRIIARHGGRIWAEGAVNHGATFYFTLRLPLGG</sequence>
<dbReference type="CDD" id="cd00082">
    <property type="entry name" value="HisKA"/>
    <property type="match status" value="1"/>
</dbReference>
<dbReference type="EC" id="2.7.13.3" evidence="3"/>
<protein>
    <recommendedName>
        <fullName evidence="3">histidine kinase</fullName>
        <ecNumber evidence="3">2.7.13.3</ecNumber>
    </recommendedName>
</protein>
<dbReference type="InterPro" id="IPR050351">
    <property type="entry name" value="BphY/WalK/GraS-like"/>
</dbReference>
<dbReference type="PANTHER" id="PTHR42878">
    <property type="entry name" value="TWO-COMPONENT HISTIDINE KINASE"/>
    <property type="match status" value="1"/>
</dbReference>
<dbReference type="Pfam" id="PF02518">
    <property type="entry name" value="HATPase_c"/>
    <property type="match status" value="1"/>
</dbReference>
<comment type="subcellular location">
    <subcellularLocation>
        <location evidence="2">Membrane</location>
    </subcellularLocation>
</comment>
<dbReference type="InterPro" id="IPR036890">
    <property type="entry name" value="HATPase_C_sf"/>
</dbReference>
<gene>
    <name evidence="11" type="ORF">E3U44_13960</name>
</gene>
<dbReference type="FunFam" id="3.30.565.10:FF:000006">
    <property type="entry name" value="Sensor histidine kinase WalK"/>
    <property type="match status" value="1"/>
</dbReference>
<organism evidence="11 12">
    <name type="scientific">Nitrosococcus wardiae</name>
    <dbReference type="NCBI Taxonomy" id="1814290"/>
    <lineage>
        <taxon>Bacteria</taxon>
        <taxon>Pseudomonadati</taxon>
        <taxon>Pseudomonadota</taxon>
        <taxon>Gammaproteobacteria</taxon>
        <taxon>Chromatiales</taxon>
        <taxon>Chromatiaceae</taxon>
        <taxon>Nitrosococcus</taxon>
    </lineage>
</organism>
<evidence type="ECO:0000256" key="4">
    <source>
        <dbReference type="ARBA" id="ARBA00022553"/>
    </source>
</evidence>
<keyword evidence="8" id="KW-0472">Membrane</keyword>
<dbReference type="InterPro" id="IPR036097">
    <property type="entry name" value="HisK_dim/P_sf"/>
</dbReference>
<evidence type="ECO:0000256" key="6">
    <source>
        <dbReference type="ARBA" id="ARBA00022777"/>
    </source>
</evidence>
<feature type="coiled-coil region" evidence="7">
    <location>
        <begin position="396"/>
        <end position="426"/>
    </location>
</feature>
<dbReference type="OrthoDB" id="7051794at2"/>
<dbReference type="SUPFAM" id="SSF55874">
    <property type="entry name" value="ATPase domain of HSP90 chaperone/DNA topoisomerase II/histidine kinase"/>
    <property type="match status" value="1"/>
</dbReference>
<dbReference type="Pfam" id="PF00512">
    <property type="entry name" value="HisKA"/>
    <property type="match status" value="1"/>
</dbReference>
<dbReference type="SUPFAM" id="SSF158472">
    <property type="entry name" value="HAMP domain-like"/>
    <property type="match status" value="1"/>
</dbReference>
<dbReference type="PROSITE" id="PS50885">
    <property type="entry name" value="HAMP"/>
    <property type="match status" value="1"/>
</dbReference>
<evidence type="ECO:0000313" key="12">
    <source>
        <dbReference type="Proteomes" id="UP000294325"/>
    </source>
</evidence>
<keyword evidence="6 11" id="KW-0418">Kinase</keyword>
<dbReference type="KEGG" id="nwr:E3U44_13960"/>
<keyword evidence="7" id="KW-0175">Coiled coil</keyword>
<feature type="transmembrane region" description="Helical" evidence="8">
    <location>
        <begin position="23"/>
        <end position="43"/>
    </location>
</feature>
<keyword evidence="8" id="KW-0812">Transmembrane</keyword>
<feature type="transmembrane region" description="Helical" evidence="8">
    <location>
        <begin position="331"/>
        <end position="351"/>
    </location>
</feature>
<accession>A0A4P7C1E9</accession>
<keyword evidence="8" id="KW-1133">Transmembrane helix</keyword>
<dbReference type="InterPro" id="IPR004358">
    <property type="entry name" value="Sig_transdc_His_kin-like_C"/>
</dbReference>
<dbReference type="CDD" id="cd06225">
    <property type="entry name" value="HAMP"/>
    <property type="match status" value="1"/>
</dbReference>
<dbReference type="SMART" id="SM00388">
    <property type="entry name" value="HisKA"/>
    <property type="match status" value="1"/>
</dbReference>
<dbReference type="PROSITE" id="PS50109">
    <property type="entry name" value="HIS_KIN"/>
    <property type="match status" value="1"/>
</dbReference>
<dbReference type="PANTHER" id="PTHR42878:SF15">
    <property type="entry name" value="BACTERIOPHYTOCHROME"/>
    <property type="match status" value="1"/>
</dbReference>
<evidence type="ECO:0000259" key="10">
    <source>
        <dbReference type="PROSITE" id="PS50885"/>
    </source>
</evidence>
<name>A0A4P7C1E9_9GAMM</name>
<proteinExistence type="predicted"/>
<keyword evidence="5" id="KW-0808">Transferase</keyword>
<dbReference type="GO" id="GO:0000155">
    <property type="term" value="F:phosphorelay sensor kinase activity"/>
    <property type="evidence" value="ECO:0007669"/>
    <property type="project" value="InterPro"/>
</dbReference>
<evidence type="ECO:0000256" key="1">
    <source>
        <dbReference type="ARBA" id="ARBA00000085"/>
    </source>
</evidence>
<feature type="domain" description="Histidine kinase" evidence="9">
    <location>
        <begin position="426"/>
        <end position="641"/>
    </location>
</feature>
<dbReference type="Gene3D" id="3.30.565.10">
    <property type="entry name" value="Histidine kinase-like ATPase, C-terminal domain"/>
    <property type="match status" value="1"/>
</dbReference>
<dbReference type="GO" id="GO:0000156">
    <property type="term" value="F:phosphorelay response regulator activity"/>
    <property type="evidence" value="ECO:0007669"/>
    <property type="project" value="TreeGrafter"/>
</dbReference>
<comment type="catalytic activity">
    <reaction evidence="1">
        <text>ATP + protein L-histidine = ADP + protein N-phospho-L-histidine.</text>
        <dbReference type="EC" id="2.7.13.3"/>
    </reaction>
</comment>
<evidence type="ECO:0000256" key="8">
    <source>
        <dbReference type="SAM" id="Phobius"/>
    </source>
</evidence>
<dbReference type="Gene3D" id="1.10.287.130">
    <property type="match status" value="1"/>
</dbReference>
<evidence type="ECO:0000259" key="9">
    <source>
        <dbReference type="PROSITE" id="PS50109"/>
    </source>
</evidence>
<evidence type="ECO:0000313" key="11">
    <source>
        <dbReference type="EMBL" id="QBQ55489.1"/>
    </source>
</evidence>
<dbReference type="Pfam" id="PF00672">
    <property type="entry name" value="HAMP"/>
    <property type="match status" value="1"/>
</dbReference>
<reference evidence="11 12" key="1">
    <citation type="submission" date="2019-03" db="EMBL/GenBank/DDBJ databases">
        <title>The genome sequence of Nitrosococcus wardiae strain D1FHST reveals the archetypal metabolic capacity of ammonia-oxidizing Gammaproteobacteria.</title>
        <authorList>
            <person name="Wang L."/>
            <person name="Lim C.K."/>
            <person name="Hanson T.E."/>
            <person name="Dang H."/>
            <person name="Klotz M.G."/>
        </authorList>
    </citation>
    <scope>NUCLEOTIDE SEQUENCE [LARGE SCALE GENOMIC DNA]</scope>
    <source>
        <strain evidence="11 12">D1FHS</strain>
    </source>
</reference>
<dbReference type="Proteomes" id="UP000294325">
    <property type="component" value="Chromosome"/>
</dbReference>
<dbReference type="EMBL" id="CP038033">
    <property type="protein sequence ID" value="QBQ55489.1"/>
    <property type="molecule type" value="Genomic_DNA"/>
</dbReference>
<dbReference type="InterPro" id="IPR003594">
    <property type="entry name" value="HATPase_dom"/>
</dbReference>
<dbReference type="Gene3D" id="3.30.450.20">
    <property type="entry name" value="PAS domain"/>
    <property type="match status" value="1"/>
</dbReference>
<dbReference type="GO" id="GO:0030295">
    <property type="term" value="F:protein kinase activator activity"/>
    <property type="evidence" value="ECO:0007669"/>
    <property type="project" value="TreeGrafter"/>
</dbReference>
<keyword evidence="12" id="KW-1185">Reference proteome</keyword>
<dbReference type="SMART" id="SM00304">
    <property type="entry name" value="HAMP"/>
    <property type="match status" value="1"/>
</dbReference>
<dbReference type="InterPro" id="IPR003661">
    <property type="entry name" value="HisK_dim/P_dom"/>
</dbReference>
<dbReference type="PRINTS" id="PR00344">
    <property type="entry name" value="BCTRLSENSOR"/>
</dbReference>
<dbReference type="GO" id="GO:0005886">
    <property type="term" value="C:plasma membrane"/>
    <property type="evidence" value="ECO:0007669"/>
    <property type="project" value="UniProtKB-ARBA"/>
</dbReference>
<evidence type="ECO:0000256" key="2">
    <source>
        <dbReference type="ARBA" id="ARBA00004370"/>
    </source>
</evidence>
<keyword evidence="4" id="KW-0597">Phosphoprotein</keyword>
<dbReference type="SMART" id="SM00387">
    <property type="entry name" value="HATPase_c"/>
    <property type="match status" value="1"/>
</dbReference>
<evidence type="ECO:0000256" key="3">
    <source>
        <dbReference type="ARBA" id="ARBA00012438"/>
    </source>
</evidence>
<dbReference type="InterPro" id="IPR003660">
    <property type="entry name" value="HAMP_dom"/>
</dbReference>
<evidence type="ECO:0000256" key="7">
    <source>
        <dbReference type="SAM" id="Coils"/>
    </source>
</evidence>
<dbReference type="GO" id="GO:0007234">
    <property type="term" value="P:osmosensory signaling via phosphorelay pathway"/>
    <property type="evidence" value="ECO:0007669"/>
    <property type="project" value="TreeGrafter"/>
</dbReference>
<feature type="domain" description="HAMP" evidence="10">
    <location>
        <begin position="352"/>
        <end position="404"/>
    </location>
</feature>
<dbReference type="Gene3D" id="1.10.8.500">
    <property type="entry name" value="HAMP domain in histidine kinase"/>
    <property type="match status" value="1"/>
</dbReference>